<dbReference type="GO" id="GO:0005524">
    <property type="term" value="F:ATP binding"/>
    <property type="evidence" value="ECO:0007669"/>
    <property type="project" value="UniProtKB-KW"/>
</dbReference>
<dbReference type="FunFam" id="3.40.50.300:FF:000011">
    <property type="entry name" value="Putative ABC transporter ATP-binding component"/>
    <property type="match status" value="1"/>
</dbReference>
<feature type="domain" description="ABC transporter" evidence="4">
    <location>
        <begin position="23"/>
        <end position="268"/>
    </location>
</feature>
<dbReference type="PANTHER" id="PTHR19211">
    <property type="entry name" value="ATP-BINDING TRANSPORT PROTEIN-RELATED"/>
    <property type="match status" value="1"/>
</dbReference>
<dbReference type="InterPro" id="IPR003593">
    <property type="entry name" value="AAA+_ATPase"/>
</dbReference>
<dbReference type="Gene3D" id="3.40.50.300">
    <property type="entry name" value="P-loop containing nucleotide triphosphate hydrolases"/>
    <property type="match status" value="2"/>
</dbReference>
<proteinExistence type="predicted"/>
<dbReference type="InterPro" id="IPR017871">
    <property type="entry name" value="ABC_transporter-like_CS"/>
</dbReference>
<evidence type="ECO:0000256" key="1">
    <source>
        <dbReference type="ARBA" id="ARBA00022737"/>
    </source>
</evidence>
<evidence type="ECO:0000256" key="3">
    <source>
        <dbReference type="ARBA" id="ARBA00022840"/>
    </source>
</evidence>
<evidence type="ECO:0000313" key="5">
    <source>
        <dbReference type="EMBL" id="VVU95206.1"/>
    </source>
</evidence>
<keyword evidence="1" id="KW-0677">Repeat</keyword>
<keyword evidence="2" id="KW-0547">Nucleotide-binding</keyword>
<reference evidence="5" key="1">
    <citation type="submission" date="2019-09" db="EMBL/GenBank/DDBJ databases">
        <authorList>
            <person name="Needham M D."/>
        </authorList>
    </citation>
    <scope>NUCLEOTIDE SEQUENCE</scope>
</reference>
<dbReference type="InterPro" id="IPR027417">
    <property type="entry name" value="P-loop_NTPase"/>
</dbReference>
<accession>A0A5E8CJ70</accession>
<dbReference type="SUPFAM" id="SSF52540">
    <property type="entry name" value="P-loop containing nucleoside triphosphate hydrolases"/>
    <property type="match status" value="2"/>
</dbReference>
<dbReference type="InterPro" id="IPR050611">
    <property type="entry name" value="ABCF"/>
</dbReference>
<dbReference type="Pfam" id="PF00005">
    <property type="entry name" value="ABC_tran"/>
    <property type="match status" value="2"/>
</dbReference>
<name>A0A5E8CJ70_9ZZZZ</name>
<sequence length="549" mass="62797">MSELNSFNCSCNQKESSSDLKNISIDSFSISIGKKKLFENSSLKITYGSKYGFIGKNGCGKTTLLKHLSLKKLPIQKDMDILYVEQEVKPSSKTAFETVLEANVERTVAINYRDDIVKKLEETGDNSLIKELEKIENKLTSMEIDKDESIVRKILKGLGFNEEDQNKPTSDFSGGWRMRISIARALYLKPTLLLLDEPTNHLDLNASIWLTWYLESWPNSLFVVSHDQGFLNDVCDNIVNIEDNVLEYYKGNFHKFKSAYKQKLDHKRKEWEKVEKHVKAMRKKSKPKKEVNEFIAKKEKQGITKLDKEYVVRIDFAEVGELPRPLVDMSQVSFGYTPDKKIFNNINFGLDMDSRITLVGPNGVGKSTFIKLMVGELKAEEGYVSRKNALRIGYYHQHFDSYLPMNQTPIEYIKSVYKPDKNEQELVGSNLEQFVRKNLGTISLEGAAHTQKIGSLSGGQKARVALVSLILQRPHILLLDEPTNHLDIESINGLIEGINNFNGCVFIISHDSELITRTDSQLWVVNNKSIYEFDGEYEDYRDTIIEELQ</sequence>
<dbReference type="CDD" id="cd03221">
    <property type="entry name" value="ABCF_EF-3"/>
    <property type="match status" value="1"/>
</dbReference>
<dbReference type="SMART" id="SM00382">
    <property type="entry name" value="AAA"/>
    <property type="match status" value="2"/>
</dbReference>
<dbReference type="GO" id="GO:0016887">
    <property type="term" value="F:ATP hydrolysis activity"/>
    <property type="evidence" value="ECO:0007669"/>
    <property type="project" value="InterPro"/>
</dbReference>
<dbReference type="AlphaFoldDB" id="A0A5E8CJ70"/>
<dbReference type="PROSITE" id="PS00211">
    <property type="entry name" value="ABC_TRANSPORTER_1"/>
    <property type="match status" value="2"/>
</dbReference>
<dbReference type="PANTHER" id="PTHR19211:SF14">
    <property type="entry name" value="ATP-BINDING CASSETTE SUB-FAMILY F MEMBER 1"/>
    <property type="match status" value="1"/>
</dbReference>
<protein>
    <submittedName>
        <fullName evidence="5">ABC transporter</fullName>
    </submittedName>
</protein>
<evidence type="ECO:0000256" key="2">
    <source>
        <dbReference type="ARBA" id="ARBA00022741"/>
    </source>
</evidence>
<dbReference type="InterPro" id="IPR003439">
    <property type="entry name" value="ABC_transporter-like_ATP-bd"/>
</dbReference>
<organism evidence="5">
    <name type="scientific">seawater metagenome</name>
    <dbReference type="NCBI Taxonomy" id="1561972"/>
    <lineage>
        <taxon>unclassified sequences</taxon>
        <taxon>metagenomes</taxon>
        <taxon>ecological metagenomes</taxon>
    </lineage>
</organism>
<dbReference type="EMBL" id="CABVLZ010000004">
    <property type="protein sequence ID" value="VVU95206.1"/>
    <property type="molecule type" value="Genomic_DNA"/>
</dbReference>
<feature type="domain" description="ABC transporter" evidence="4">
    <location>
        <begin position="327"/>
        <end position="548"/>
    </location>
</feature>
<dbReference type="FunFam" id="3.40.50.300:FF:000549">
    <property type="entry name" value="ABC transporter ATP-binding protein arb1"/>
    <property type="match status" value="1"/>
</dbReference>
<dbReference type="PROSITE" id="PS50893">
    <property type="entry name" value="ABC_TRANSPORTER_2"/>
    <property type="match status" value="2"/>
</dbReference>
<gene>
    <name evidence="5" type="ORF">CPAV1605_931</name>
</gene>
<keyword evidence="3" id="KW-0067">ATP-binding</keyword>
<evidence type="ECO:0000259" key="4">
    <source>
        <dbReference type="PROSITE" id="PS50893"/>
    </source>
</evidence>